<dbReference type="KEGG" id="sufl:FIL70_17105"/>
<proteinExistence type="predicted"/>
<feature type="region of interest" description="Disordered" evidence="1">
    <location>
        <begin position="213"/>
        <end position="273"/>
    </location>
</feature>
<organism evidence="2 3">
    <name type="scientific">Sphingobium fuliginis ATCC 27551</name>
    <dbReference type="NCBI Taxonomy" id="1208342"/>
    <lineage>
        <taxon>Bacteria</taxon>
        <taxon>Pseudomonadati</taxon>
        <taxon>Pseudomonadota</taxon>
        <taxon>Alphaproteobacteria</taxon>
        <taxon>Sphingomonadales</taxon>
        <taxon>Sphingomonadaceae</taxon>
        <taxon>Sphingobium</taxon>
    </lineage>
</organism>
<evidence type="ECO:0000313" key="3">
    <source>
        <dbReference type="Proteomes" id="UP000311469"/>
    </source>
</evidence>
<dbReference type="AlphaFoldDB" id="A0A5B8CGF9"/>
<evidence type="ECO:0000313" key="2">
    <source>
        <dbReference type="EMBL" id="QDC38704.1"/>
    </source>
</evidence>
<dbReference type="EMBL" id="CP041016">
    <property type="protein sequence ID" value="QDC38704.1"/>
    <property type="molecule type" value="Genomic_DNA"/>
</dbReference>
<gene>
    <name evidence="2" type="ORF">FIL70_17105</name>
</gene>
<sequence length="289" mass="33326">MITELHRAAARHALIPLNNDHEFYHKADVLRRTFPQSVLDAIKSEKAEADQYNKDADEAGGAILTPEAGAYWEEVQLLIKRGKAAQARGDKQAEKEISMASERLLEAFDERVPNHDKPKFIRLDPQRHRDTWDDRWKYIEFPAPLLNENSASAHRIPSTNNYAQRSVLAALGQPQVDEAILTKVREQGVKLRKKMLELRGEATLKAIQKLDKQFTSPKERKKRSERREEIHAQMGQGVKRPELTAMEELFDMARPVHSEHEPEVEPDREDGDLEALREQWIRENGSDYL</sequence>
<name>A0A5B8CGF9_SPHSA</name>
<reference evidence="2 3" key="1">
    <citation type="submission" date="2019-06" db="EMBL/GenBank/DDBJ databases">
        <title>Genome organization and adaptive potential of archetypical organophosphate degarding Sphingobium fuliginis ATCC 27551.</title>
        <authorList>
            <person name="Sarwar A."/>
            <person name="Parthasarathy S."/>
            <person name="Singh C."/>
            <person name="Siddavattam D."/>
        </authorList>
    </citation>
    <scope>NUCLEOTIDE SEQUENCE [LARGE SCALE GENOMIC DNA]</scope>
    <source>
        <strain evidence="2 3">ATCC 27551</strain>
    </source>
</reference>
<evidence type="ECO:0000256" key="1">
    <source>
        <dbReference type="SAM" id="MobiDB-lite"/>
    </source>
</evidence>
<dbReference type="Proteomes" id="UP000311469">
    <property type="component" value="Chromosome cSF1"/>
</dbReference>
<protein>
    <submittedName>
        <fullName evidence="2">Uncharacterized protein</fullName>
    </submittedName>
</protein>
<accession>A0A5B8CGF9</accession>
<dbReference type="RefSeq" id="WP_061939014.1">
    <property type="nucleotide sequence ID" value="NZ_CP041016.1"/>
</dbReference>
<feature type="compositionally biased region" description="Basic and acidic residues" evidence="1">
    <location>
        <begin position="254"/>
        <end position="265"/>
    </location>
</feature>